<dbReference type="Proteomes" id="UP001328107">
    <property type="component" value="Unassembled WGS sequence"/>
</dbReference>
<comment type="caution">
    <text evidence="2">The sequence shown here is derived from an EMBL/GenBank/DDBJ whole genome shotgun (WGS) entry which is preliminary data.</text>
</comment>
<dbReference type="AlphaFoldDB" id="A0AAN5CQ40"/>
<dbReference type="InterPro" id="IPR011993">
    <property type="entry name" value="PH-like_dom_sf"/>
</dbReference>
<feature type="compositionally biased region" description="Polar residues" evidence="1">
    <location>
        <begin position="623"/>
        <end position="644"/>
    </location>
</feature>
<feature type="compositionally biased region" description="Low complexity" evidence="1">
    <location>
        <begin position="666"/>
        <end position="677"/>
    </location>
</feature>
<accession>A0AAN5CQ40</accession>
<dbReference type="CDD" id="cd00934">
    <property type="entry name" value="PTB"/>
    <property type="match status" value="1"/>
</dbReference>
<feature type="compositionally biased region" description="Low complexity" evidence="1">
    <location>
        <begin position="799"/>
        <end position="824"/>
    </location>
</feature>
<evidence type="ECO:0000313" key="2">
    <source>
        <dbReference type="EMBL" id="GMR48370.1"/>
    </source>
</evidence>
<feature type="compositionally biased region" description="Basic and acidic residues" evidence="1">
    <location>
        <begin position="951"/>
        <end position="962"/>
    </location>
</feature>
<evidence type="ECO:0008006" key="4">
    <source>
        <dbReference type="Google" id="ProtNLM"/>
    </source>
</evidence>
<feature type="compositionally biased region" description="Low complexity" evidence="1">
    <location>
        <begin position="565"/>
        <end position="622"/>
    </location>
</feature>
<proteinExistence type="predicted"/>
<evidence type="ECO:0000313" key="3">
    <source>
        <dbReference type="Proteomes" id="UP001328107"/>
    </source>
</evidence>
<feature type="compositionally biased region" description="Low complexity" evidence="1">
    <location>
        <begin position="727"/>
        <end position="741"/>
    </location>
</feature>
<feature type="region of interest" description="Disordered" evidence="1">
    <location>
        <begin position="904"/>
        <end position="1021"/>
    </location>
</feature>
<dbReference type="PANTHER" id="PTHR46415">
    <property type="entry name" value="ADAPTOR PROTEIN, PHOSPHOTYROSINE INTERACTION, PH DOMAIN AND LEUCINE ZIPPER-CONTAINING 2"/>
    <property type="match status" value="1"/>
</dbReference>
<organism evidence="2 3">
    <name type="scientific">Pristionchus mayeri</name>
    <dbReference type="NCBI Taxonomy" id="1317129"/>
    <lineage>
        <taxon>Eukaryota</taxon>
        <taxon>Metazoa</taxon>
        <taxon>Ecdysozoa</taxon>
        <taxon>Nematoda</taxon>
        <taxon>Chromadorea</taxon>
        <taxon>Rhabditida</taxon>
        <taxon>Rhabditina</taxon>
        <taxon>Diplogasteromorpha</taxon>
        <taxon>Diplogasteroidea</taxon>
        <taxon>Neodiplogasteridae</taxon>
        <taxon>Pristionchus</taxon>
    </lineage>
</organism>
<feature type="region of interest" description="Disordered" evidence="1">
    <location>
        <begin position="662"/>
        <end position="824"/>
    </location>
</feature>
<dbReference type="GO" id="GO:0010008">
    <property type="term" value="C:endosome membrane"/>
    <property type="evidence" value="ECO:0007669"/>
    <property type="project" value="TreeGrafter"/>
</dbReference>
<evidence type="ECO:0000256" key="1">
    <source>
        <dbReference type="SAM" id="MobiDB-lite"/>
    </source>
</evidence>
<dbReference type="EMBL" id="BTRK01000004">
    <property type="protein sequence ID" value="GMR48370.1"/>
    <property type="molecule type" value="Genomic_DNA"/>
</dbReference>
<dbReference type="PANTHER" id="PTHR46415:SF2">
    <property type="entry name" value="BETA, PUTATIVE-RELATED"/>
    <property type="match status" value="1"/>
</dbReference>
<reference evidence="3" key="1">
    <citation type="submission" date="2022-10" db="EMBL/GenBank/DDBJ databases">
        <title>Genome assembly of Pristionchus species.</title>
        <authorList>
            <person name="Yoshida K."/>
            <person name="Sommer R.J."/>
        </authorList>
    </citation>
    <scope>NUCLEOTIDE SEQUENCE [LARGE SCALE GENOMIC DNA]</scope>
    <source>
        <strain evidence="3">RS5460</strain>
    </source>
</reference>
<feature type="region of interest" description="Disordered" evidence="1">
    <location>
        <begin position="352"/>
        <end position="646"/>
    </location>
</feature>
<keyword evidence="3" id="KW-1185">Reference proteome</keyword>
<feature type="compositionally biased region" description="Acidic residues" evidence="1">
    <location>
        <begin position="987"/>
        <end position="1001"/>
    </location>
</feature>
<feature type="compositionally biased region" description="Low complexity" evidence="1">
    <location>
        <begin position="781"/>
        <end position="792"/>
    </location>
</feature>
<feature type="compositionally biased region" description="Basic and acidic residues" evidence="1">
    <location>
        <begin position="504"/>
        <end position="524"/>
    </location>
</feature>
<feature type="compositionally biased region" description="Pro residues" evidence="1">
    <location>
        <begin position="375"/>
        <end position="387"/>
    </location>
</feature>
<feature type="compositionally biased region" description="Low complexity" evidence="1">
    <location>
        <begin position="1008"/>
        <end position="1021"/>
    </location>
</feature>
<protein>
    <recommendedName>
        <fullName evidence="4">PID domain-containing protein</fullName>
    </recommendedName>
</protein>
<feature type="compositionally biased region" description="Low complexity" evidence="1">
    <location>
        <begin position="460"/>
        <end position="471"/>
    </location>
</feature>
<dbReference type="InterPro" id="IPR047181">
    <property type="entry name" value="DP13A/B"/>
</dbReference>
<dbReference type="Gene3D" id="2.30.29.30">
    <property type="entry name" value="Pleckstrin-homology domain (PH domain)/Phosphotyrosine-binding domain (PTB)"/>
    <property type="match status" value="1"/>
</dbReference>
<sequence>SSADISSHPMQFDLLTIGQLPSPSALKPNENRRHIDVLFLGSVEMGNVTTGGERAVQASIDRVLLARKIHEIESPHPVHLTCSSRRVLLKDAHDETTLKAFFDFSDIALWMVSRRNDNHFALITSARDRRSNEGEVRFMCSVFEAPEGGATVCSLLTEETAAAFQEVQDELSSVRLAEKKKDEKYESSPSLLPFSLSRDSDLIPIPSLSPSSDLHRTRTVSSRVNVALLLELRKRKWTSWEEMLECPVDWIEPYSNGKEKNGGKNGCIGTAEMDTNGDESEDELFQKEMEVEECRTGDDTRVTTKLRRGVLEIGPTMSRLRSNTFSSCCLDRLVVMHCSCGEVVKREAYGTHHRMKHTTRNSAPCSPTTSNGSVPPSPLTLQPPPPSKLAALPPKMIAPRSIQKKSSPKGMTPPKIHNSINNNEEKKPRLTPPSQVGGQDWKVLSSSDGGGTKLRIVRVNPGSNSSTTPPSLRGETIEGSNEKNHSMPPPPLAVSTVTPSPSGSEERIISPRDRRAAHREEIRQTRPTIRARHRLSTPPVNAVAREEETRTPLTSTPSLPPLPRPLQTTSVHQSQPTTSYSSPSIHRPSDHPSSSSSLHPPQSPLLISTSSSGGSRYSLHSPASSQMGVHPSHSQQRPSPTLAYTNEHGQKVYLMPRGANQMKRPMSMQHQQSMQQGEGTGYGGGGGPPPNPPPGQRQTIVIVLPPGARNRNGIVLPPGTTLRAIPSNQSSSHHHSSSQSSGMTSNGQPVHYISHSPLPPSTRRIDIPGGSSMYSHHRLVSSHPSTSSSHNSLSHHHQQSPSSYHIHHQQQPQHHSISSSTVPSSYQYQMVHQGDSFHSGTHSDPMGGQRVVMGGQSLYPRVINPGMQRVIEQRRLLHTPSPPPTLQPMPVLRAQLFDEGTTQLRAKKSASPSMVSSSTVDSPSQLPSSSTGSREERGGKSALMQILNQDDSSRDVISHEEVVSTGEGEEDEDEMMPVLECHSTFNEESEEIGRDEEESPENMEGCDSSTAYSTIPSSSTV</sequence>
<feature type="compositionally biased region" description="Low complexity" evidence="1">
    <location>
        <begin position="909"/>
        <end position="932"/>
    </location>
</feature>
<name>A0AAN5CQ40_9BILA</name>
<feature type="compositionally biased region" description="Polar residues" evidence="1">
    <location>
        <begin position="360"/>
        <end position="372"/>
    </location>
</feature>
<feature type="non-terminal residue" evidence="2">
    <location>
        <position position="1"/>
    </location>
</feature>
<dbReference type="GO" id="GO:0023052">
    <property type="term" value="P:signaling"/>
    <property type="evidence" value="ECO:0007669"/>
    <property type="project" value="TreeGrafter"/>
</dbReference>
<dbReference type="SUPFAM" id="SSF50729">
    <property type="entry name" value="PH domain-like"/>
    <property type="match status" value="1"/>
</dbReference>
<gene>
    <name evidence="2" type="ORF">PMAYCL1PPCAC_18565</name>
</gene>